<dbReference type="Proteomes" id="UP000237144">
    <property type="component" value="Unassembled WGS sequence"/>
</dbReference>
<comment type="caution">
    <text evidence="14">The sequence shown here is derived from an EMBL/GenBank/DDBJ whole genome shotgun (WGS) entry which is preliminary data.</text>
</comment>
<evidence type="ECO:0000256" key="7">
    <source>
        <dbReference type="ARBA" id="ARBA00022763"/>
    </source>
</evidence>
<dbReference type="InterPro" id="IPR014048">
    <property type="entry name" value="MethylDNA_cys_MeTrfase_DNA-bd"/>
</dbReference>
<dbReference type="AlphaFoldDB" id="A0A2S5BJD4"/>
<evidence type="ECO:0000256" key="5">
    <source>
        <dbReference type="ARBA" id="ARBA00022603"/>
    </source>
</evidence>
<dbReference type="GO" id="GO:0032259">
    <property type="term" value="P:methylation"/>
    <property type="evidence" value="ECO:0007669"/>
    <property type="project" value="UniProtKB-KW"/>
</dbReference>
<dbReference type="OrthoDB" id="1907495at2759"/>
<comment type="catalytic activity">
    <reaction evidence="11">
        <text>a 6-O-methyl-2'-deoxyguanosine in DNA + L-cysteinyl-[protein] = S-methyl-L-cysteinyl-[protein] + a 2'-deoxyguanosine in DNA</text>
        <dbReference type="Rhea" id="RHEA:24000"/>
        <dbReference type="Rhea" id="RHEA-COMP:10131"/>
        <dbReference type="Rhea" id="RHEA-COMP:10132"/>
        <dbReference type="Rhea" id="RHEA-COMP:11367"/>
        <dbReference type="Rhea" id="RHEA-COMP:11368"/>
        <dbReference type="ChEBI" id="CHEBI:29950"/>
        <dbReference type="ChEBI" id="CHEBI:82612"/>
        <dbReference type="ChEBI" id="CHEBI:85445"/>
        <dbReference type="ChEBI" id="CHEBI:85448"/>
        <dbReference type="EC" id="2.1.1.63"/>
    </reaction>
</comment>
<evidence type="ECO:0000256" key="2">
    <source>
        <dbReference type="ARBA" id="ARBA00008711"/>
    </source>
</evidence>
<evidence type="ECO:0000259" key="13">
    <source>
        <dbReference type="Pfam" id="PF01035"/>
    </source>
</evidence>
<evidence type="ECO:0000256" key="8">
    <source>
        <dbReference type="ARBA" id="ARBA00023204"/>
    </source>
</evidence>
<evidence type="ECO:0000256" key="12">
    <source>
        <dbReference type="SAM" id="MobiDB-lite"/>
    </source>
</evidence>
<keyword evidence="5 14" id="KW-0489">Methyltransferase</keyword>
<dbReference type="PANTHER" id="PTHR10815">
    <property type="entry name" value="METHYLATED-DNA--PROTEIN-CYSTEINE METHYLTRANSFERASE"/>
    <property type="match status" value="1"/>
</dbReference>
<feature type="domain" description="Methylated-DNA-[protein]-cysteine S-methyltransferase DNA binding" evidence="13">
    <location>
        <begin position="72"/>
        <end position="148"/>
    </location>
</feature>
<dbReference type="SUPFAM" id="SSF46767">
    <property type="entry name" value="Methylated DNA-protein cysteine methyltransferase, C-terminal domain"/>
    <property type="match status" value="1"/>
</dbReference>
<dbReference type="Pfam" id="PF01035">
    <property type="entry name" value="DNA_binding_1"/>
    <property type="match status" value="1"/>
</dbReference>
<comment type="similarity">
    <text evidence="2">Belongs to the MGMT family.</text>
</comment>
<evidence type="ECO:0000256" key="3">
    <source>
        <dbReference type="ARBA" id="ARBA00011918"/>
    </source>
</evidence>
<dbReference type="InterPro" id="IPR036217">
    <property type="entry name" value="MethylDNA_cys_MeTrfase_DNAb"/>
</dbReference>
<dbReference type="NCBIfam" id="TIGR00589">
    <property type="entry name" value="ogt"/>
    <property type="match status" value="1"/>
</dbReference>
<dbReference type="InterPro" id="IPR036388">
    <property type="entry name" value="WH-like_DNA-bd_sf"/>
</dbReference>
<evidence type="ECO:0000313" key="15">
    <source>
        <dbReference type="Proteomes" id="UP000237144"/>
    </source>
</evidence>
<proteinExistence type="inferred from homology"/>
<dbReference type="Gene3D" id="1.10.10.10">
    <property type="entry name" value="Winged helix-like DNA-binding domain superfamily/Winged helix DNA-binding domain"/>
    <property type="match status" value="1"/>
</dbReference>
<evidence type="ECO:0000256" key="9">
    <source>
        <dbReference type="ARBA" id="ARBA00030795"/>
    </source>
</evidence>
<dbReference type="EMBL" id="PJQD01000001">
    <property type="protein sequence ID" value="POY76876.1"/>
    <property type="molecule type" value="Genomic_DNA"/>
</dbReference>
<dbReference type="InterPro" id="IPR001497">
    <property type="entry name" value="MethylDNA_cys_MeTrfase_AS"/>
</dbReference>
<keyword evidence="6 14" id="KW-0808">Transferase</keyword>
<evidence type="ECO:0000256" key="11">
    <source>
        <dbReference type="ARBA" id="ARBA00049348"/>
    </source>
</evidence>
<keyword evidence="15" id="KW-1185">Reference proteome</keyword>
<comment type="catalytic activity">
    <reaction evidence="1">
        <text>a 4-O-methyl-thymidine in DNA + L-cysteinyl-[protein] = a thymidine in DNA + S-methyl-L-cysteinyl-[protein]</text>
        <dbReference type="Rhea" id="RHEA:53428"/>
        <dbReference type="Rhea" id="RHEA-COMP:10131"/>
        <dbReference type="Rhea" id="RHEA-COMP:10132"/>
        <dbReference type="Rhea" id="RHEA-COMP:13555"/>
        <dbReference type="Rhea" id="RHEA-COMP:13556"/>
        <dbReference type="ChEBI" id="CHEBI:29950"/>
        <dbReference type="ChEBI" id="CHEBI:82612"/>
        <dbReference type="ChEBI" id="CHEBI:137386"/>
        <dbReference type="ChEBI" id="CHEBI:137387"/>
        <dbReference type="EC" id="2.1.1.63"/>
    </reaction>
</comment>
<protein>
    <recommendedName>
        <fullName evidence="4">Methylated-DNA--protein-cysteine methyltransferase</fullName>
        <ecNumber evidence="3">2.1.1.63</ecNumber>
    </recommendedName>
    <alternativeName>
        <fullName evidence="9">6-O-methylguanine-DNA methyltransferase</fullName>
    </alternativeName>
    <alternativeName>
        <fullName evidence="10">O-6-methylguanine-DNA-alkyltransferase</fullName>
    </alternativeName>
</protein>
<evidence type="ECO:0000256" key="10">
    <source>
        <dbReference type="ARBA" id="ARBA00031621"/>
    </source>
</evidence>
<gene>
    <name evidence="14" type="ORF">BMF94_0128</name>
</gene>
<dbReference type="PROSITE" id="PS00374">
    <property type="entry name" value="MGMT"/>
    <property type="match status" value="1"/>
</dbReference>
<evidence type="ECO:0000256" key="6">
    <source>
        <dbReference type="ARBA" id="ARBA00022679"/>
    </source>
</evidence>
<reference evidence="14 15" key="1">
    <citation type="journal article" date="2018" name="Front. Microbiol.">
        <title>Prospects for Fungal Bioremediation of Acidic Radioactive Waste Sites: Characterization and Genome Sequence of Rhodotorula taiwanensis MD1149.</title>
        <authorList>
            <person name="Tkavc R."/>
            <person name="Matrosova V.Y."/>
            <person name="Grichenko O.E."/>
            <person name="Gostincar C."/>
            <person name="Volpe R.P."/>
            <person name="Klimenkova P."/>
            <person name="Gaidamakova E.K."/>
            <person name="Zhou C.E."/>
            <person name="Stewart B.J."/>
            <person name="Lyman M.G."/>
            <person name="Malfatti S.A."/>
            <person name="Rubinfeld B."/>
            <person name="Courtot M."/>
            <person name="Singh J."/>
            <person name="Dalgard C.L."/>
            <person name="Hamilton T."/>
            <person name="Frey K.G."/>
            <person name="Gunde-Cimerman N."/>
            <person name="Dugan L."/>
            <person name="Daly M.J."/>
        </authorList>
    </citation>
    <scope>NUCLEOTIDE SEQUENCE [LARGE SCALE GENOMIC DNA]</scope>
    <source>
        <strain evidence="14 15">MD1149</strain>
    </source>
</reference>
<accession>A0A2S5BJD4</accession>
<dbReference type="EC" id="2.1.1.63" evidence="3"/>
<sequence length="204" mass="22692">MPATVRVKQITLDSLIKPYDRPVSSLEKKQEPANATPGFENIALGRTPPPFPTTPTARKAFLRPKSQRKVTPFQWQLYDALLTIPSGRVATYRQLAEHLTGSANGARAIGSALRENPFAPYVPCHRVIATNLYIGGFGGEWLPTRRRRRRETSKDIVDGTRTNEKLELLKQEGVTFDSKGFLKDKTKLWTPPCRPPKAAGATSP</sequence>
<evidence type="ECO:0000256" key="4">
    <source>
        <dbReference type="ARBA" id="ARBA00015377"/>
    </source>
</evidence>
<name>A0A2S5BJD4_9BASI</name>
<keyword evidence="7" id="KW-0227">DNA damage</keyword>
<dbReference type="CDD" id="cd06445">
    <property type="entry name" value="ATase"/>
    <property type="match status" value="1"/>
</dbReference>
<keyword evidence="8" id="KW-0234">DNA repair</keyword>
<dbReference type="PANTHER" id="PTHR10815:SF13">
    <property type="entry name" value="METHYLATED-DNA--PROTEIN-CYSTEINE METHYLTRANSFERASE"/>
    <property type="match status" value="1"/>
</dbReference>
<evidence type="ECO:0000256" key="1">
    <source>
        <dbReference type="ARBA" id="ARBA00001286"/>
    </source>
</evidence>
<organism evidence="14 15">
    <name type="scientific">Rhodotorula taiwanensis</name>
    <dbReference type="NCBI Taxonomy" id="741276"/>
    <lineage>
        <taxon>Eukaryota</taxon>
        <taxon>Fungi</taxon>
        <taxon>Dikarya</taxon>
        <taxon>Basidiomycota</taxon>
        <taxon>Pucciniomycotina</taxon>
        <taxon>Microbotryomycetes</taxon>
        <taxon>Sporidiobolales</taxon>
        <taxon>Sporidiobolaceae</taxon>
        <taxon>Rhodotorula</taxon>
    </lineage>
</organism>
<dbReference type="STRING" id="741276.A0A2S5BJD4"/>
<dbReference type="GO" id="GO:0006281">
    <property type="term" value="P:DNA repair"/>
    <property type="evidence" value="ECO:0007669"/>
    <property type="project" value="UniProtKB-KW"/>
</dbReference>
<dbReference type="GO" id="GO:0003908">
    <property type="term" value="F:methylated-DNA-[protein]-cysteine S-methyltransferase activity"/>
    <property type="evidence" value="ECO:0007669"/>
    <property type="project" value="UniProtKB-EC"/>
</dbReference>
<evidence type="ECO:0000313" key="14">
    <source>
        <dbReference type="EMBL" id="POY76876.1"/>
    </source>
</evidence>
<feature type="region of interest" description="Disordered" evidence="12">
    <location>
        <begin position="22"/>
        <end position="50"/>
    </location>
</feature>